<protein>
    <submittedName>
        <fullName evidence="2">Uncharacterized protein</fullName>
    </submittedName>
</protein>
<keyword evidence="3" id="KW-1185">Reference proteome</keyword>
<evidence type="ECO:0000313" key="2">
    <source>
        <dbReference type="EMBL" id="DAD25641.1"/>
    </source>
</evidence>
<dbReference type="Proteomes" id="UP000607653">
    <property type="component" value="Unassembled WGS sequence"/>
</dbReference>
<evidence type="ECO:0000256" key="1">
    <source>
        <dbReference type="SAM" id="Phobius"/>
    </source>
</evidence>
<sequence>MQIFFSGMPPRESYRIEKVFNMNNFFLFLLLKPILRFFLLSIYLIIIQKLFNWFDLHTLCDISHVICHTNGLFTGSEDSFGINVPNPNETDDPLSRFRAQNADVEAELFSRIRSLESQLAYGLPPQLNPGEYEQLVRDNLEQSANIRSYQSALALEISDLSILELKLDLQNKVFDLFLSEPELIHILDRSPFQENSIRPEIYEFIENKINPVNSARHAFQRNLLEGTLLHYIRDLQQNGTQSAFYKEFYLQFVNPAVPGLQAP</sequence>
<feature type="transmembrane region" description="Helical" evidence="1">
    <location>
        <begin position="25"/>
        <end position="46"/>
    </location>
</feature>
<reference evidence="2 3" key="1">
    <citation type="journal article" date="2020" name="Mol. Biol. Evol.">
        <title>Distinct Expression and Methylation Patterns for Genes with Different Fates following a Single Whole-Genome Duplication in Flowering Plants.</title>
        <authorList>
            <person name="Shi T."/>
            <person name="Rahmani R.S."/>
            <person name="Gugger P.F."/>
            <person name="Wang M."/>
            <person name="Li H."/>
            <person name="Zhang Y."/>
            <person name="Li Z."/>
            <person name="Wang Q."/>
            <person name="Van de Peer Y."/>
            <person name="Marchal K."/>
            <person name="Chen J."/>
        </authorList>
    </citation>
    <scope>NUCLEOTIDE SEQUENCE [LARGE SCALE GENOMIC DNA]</scope>
    <source>
        <tissue evidence="2">Leaf</tissue>
    </source>
</reference>
<dbReference type="AlphaFoldDB" id="A0A822Y276"/>
<accession>A0A822Y276</accession>
<keyword evidence="1" id="KW-0472">Membrane</keyword>
<comment type="caution">
    <text evidence="2">The sequence shown here is derived from an EMBL/GenBank/DDBJ whole genome shotgun (WGS) entry which is preliminary data.</text>
</comment>
<proteinExistence type="predicted"/>
<name>A0A822Y276_NELNU</name>
<gene>
    <name evidence="2" type="ORF">HUJ06_027105</name>
</gene>
<dbReference type="EMBL" id="DUZY01000001">
    <property type="protein sequence ID" value="DAD25641.1"/>
    <property type="molecule type" value="Genomic_DNA"/>
</dbReference>
<evidence type="ECO:0000313" key="3">
    <source>
        <dbReference type="Proteomes" id="UP000607653"/>
    </source>
</evidence>
<organism evidence="2 3">
    <name type="scientific">Nelumbo nucifera</name>
    <name type="common">Sacred lotus</name>
    <dbReference type="NCBI Taxonomy" id="4432"/>
    <lineage>
        <taxon>Eukaryota</taxon>
        <taxon>Viridiplantae</taxon>
        <taxon>Streptophyta</taxon>
        <taxon>Embryophyta</taxon>
        <taxon>Tracheophyta</taxon>
        <taxon>Spermatophyta</taxon>
        <taxon>Magnoliopsida</taxon>
        <taxon>Proteales</taxon>
        <taxon>Nelumbonaceae</taxon>
        <taxon>Nelumbo</taxon>
    </lineage>
</organism>
<keyword evidence="1" id="KW-0812">Transmembrane</keyword>
<keyword evidence="1" id="KW-1133">Transmembrane helix</keyword>